<feature type="transmembrane region" description="Helical" evidence="7">
    <location>
        <begin position="487"/>
        <end position="505"/>
    </location>
</feature>
<dbReference type="PANTHER" id="PTHR43478">
    <property type="entry name" value="NA+/H+ ANTIPORTER-RELATED"/>
    <property type="match status" value="1"/>
</dbReference>
<dbReference type="Pfam" id="PF03553">
    <property type="entry name" value="Na_H_antiporter"/>
    <property type="match status" value="1"/>
</dbReference>
<feature type="transmembrane region" description="Helical" evidence="7">
    <location>
        <begin position="341"/>
        <end position="358"/>
    </location>
</feature>
<dbReference type="RefSeq" id="WP_092525620.1">
    <property type="nucleotide sequence ID" value="NZ_FNKO01000002.1"/>
</dbReference>
<dbReference type="InterPro" id="IPR018461">
    <property type="entry name" value="Na/H_Antiport_NhaC-like_C"/>
</dbReference>
<name>A0A1H1G7T3_9ACTN</name>
<evidence type="ECO:0000256" key="7">
    <source>
        <dbReference type="SAM" id="Phobius"/>
    </source>
</evidence>
<protein>
    <submittedName>
        <fullName evidence="9">Sodium/proton antiporter, NhaC family</fullName>
    </submittedName>
</protein>
<proteinExistence type="predicted"/>
<dbReference type="STRING" id="995062.SAMN04489718_3477"/>
<evidence type="ECO:0000256" key="6">
    <source>
        <dbReference type="SAM" id="MobiDB-lite"/>
    </source>
</evidence>
<feature type="region of interest" description="Disordered" evidence="6">
    <location>
        <begin position="233"/>
        <end position="252"/>
    </location>
</feature>
<feature type="transmembrane region" description="Helical" evidence="7">
    <location>
        <begin position="264"/>
        <end position="281"/>
    </location>
</feature>
<sequence length="523" mass="54141">MSDSFLSLIPPILALGLVVLSRKVLLSLSIGIISGAALLNGFEPLPSLGMLYEIVTGIFVSDGGVNTGNVFILCFLIVLGMTAAIISTCGGSRSFAEWAAHRFATRRGTLSFPALLGVILFIDDYFNALVVGNVSRPVTDRHGISRAKLAYTVDSTSAPICILMPISSWGAYIISVFAGMATVSGFAGAGGLEAFLRTVPVNYYALIALLMVGCVVFFGLDVGPMRTHEKRALSGRGLTDPAKGTAADGTGDEPVNPAGRIRDLVLPIAALVIATVTAMIVTGARASSEVTPLSVLESTDVPTSLLCGGLVGWIVALLLARRRGTGNAALGRGLWSGVRSMMPAIWILLFAWTIIEVIDQLGTGEYLAGLVSGRIDTALIPLLIFLIAGFMSLSTGTSWGTFGIMLPIAADIAASTDPGLMFPVLGAVLAGAIWGDHCSPISDTTIMSSAGAQAHHIDHVVTQLPYALIIAGVSAIGYLALGLTGSGSIGLLVALAFFAAAVVVLRRLSRDTRTPAGEPSEAA</sequence>
<reference evidence="10" key="1">
    <citation type="submission" date="2016-10" db="EMBL/GenBank/DDBJ databases">
        <authorList>
            <person name="Varghese N."/>
            <person name="Submissions S."/>
        </authorList>
    </citation>
    <scope>NUCLEOTIDE SEQUENCE [LARGE SCALE GENOMIC DNA]</scope>
    <source>
        <strain evidence="10">DSM 45459</strain>
    </source>
</reference>
<evidence type="ECO:0000256" key="5">
    <source>
        <dbReference type="ARBA" id="ARBA00023136"/>
    </source>
</evidence>
<evidence type="ECO:0000313" key="9">
    <source>
        <dbReference type="EMBL" id="SDR09250.1"/>
    </source>
</evidence>
<dbReference type="EMBL" id="FNKO01000002">
    <property type="protein sequence ID" value="SDR09250.1"/>
    <property type="molecule type" value="Genomic_DNA"/>
</dbReference>
<gene>
    <name evidence="9" type="ORF">SAMN04489718_3477</name>
</gene>
<feature type="transmembrane region" description="Helical" evidence="7">
    <location>
        <begin position="301"/>
        <end position="320"/>
    </location>
</feature>
<feature type="transmembrane region" description="Helical" evidence="7">
    <location>
        <begin position="201"/>
        <end position="220"/>
    </location>
</feature>
<evidence type="ECO:0000256" key="2">
    <source>
        <dbReference type="ARBA" id="ARBA00022475"/>
    </source>
</evidence>
<evidence type="ECO:0000259" key="8">
    <source>
        <dbReference type="Pfam" id="PF03553"/>
    </source>
</evidence>
<dbReference type="GO" id="GO:0005886">
    <property type="term" value="C:plasma membrane"/>
    <property type="evidence" value="ECO:0007669"/>
    <property type="project" value="UniProtKB-SubCell"/>
</dbReference>
<feature type="transmembrane region" description="Helical" evidence="7">
    <location>
        <begin position="70"/>
        <end position="92"/>
    </location>
</feature>
<dbReference type="PANTHER" id="PTHR43478:SF1">
    <property type="entry name" value="NA+_H+ ANTIPORTER NHAC-LIKE C-TERMINAL DOMAIN-CONTAINING PROTEIN"/>
    <property type="match status" value="1"/>
</dbReference>
<keyword evidence="4 7" id="KW-1133">Transmembrane helix</keyword>
<keyword evidence="10" id="KW-1185">Reference proteome</keyword>
<evidence type="ECO:0000256" key="1">
    <source>
        <dbReference type="ARBA" id="ARBA00004651"/>
    </source>
</evidence>
<comment type="subcellular location">
    <subcellularLocation>
        <location evidence="1">Cell membrane</location>
        <topology evidence="1">Multi-pass membrane protein</topology>
    </subcellularLocation>
</comment>
<keyword evidence="5 7" id="KW-0472">Membrane</keyword>
<dbReference type="OrthoDB" id="9762978at2"/>
<evidence type="ECO:0000256" key="3">
    <source>
        <dbReference type="ARBA" id="ARBA00022692"/>
    </source>
</evidence>
<evidence type="ECO:0000256" key="4">
    <source>
        <dbReference type="ARBA" id="ARBA00022989"/>
    </source>
</evidence>
<dbReference type="AlphaFoldDB" id="A0A1H1G7T3"/>
<accession>A0A1H1G7T3</accession>
<dbReference type="Proteomes" id="UP000199301">
    <property type="component" value="Unassembled WGS sequence"/>
</dbReference>
<organism evidence="9 10">
    <name type="scientific">Actinopolyspora saharensis</name>
    <dbReference type="NCBI Taxonomy" id="995062"/>
    <lineage>
        <taxon>Bacteria</taxon>
        <taxon>Bacillati</taxon>
        <taxon>Actinomycetota</taxon>
        <taxon>Actinomycetes</taxon>
        <taxon>Actinopolysporales</taxon>
        <taxon>Actinopolysporaceae</taxon>
        <taxon>Actinopolyspora</taxon>
    </lineage>
</organism>
<keyword evidence="3 7" id="KW-0812">Transmembrane</keyword>
<feature type="transmembrane region" description="Helical" evidence="7">
    <location>
        <begin position="378"/>
        <end position="396"/>
    </location>
</feature>
<feature type="transmembrane region" description="Helical" evidence="7">
    <location>
        <begin position="169"/>
        <end position="189"/>
    </location>
</feature>
<feature type="transmembrane region" description="Helical" evidence="7">
    <location>
        <begin position="12"/>
        <end position="39"/>
    </location>
</feature>
<keyword evidence="2" id="KW-1003">Cell membrane</keyword>
<evidence type="ECO:0000313" key="10">
    <source>
        <dbReference type="Proteomes" id="UP000199301"/>
    </source>
</evidence>
<feature type="domain" description="Na+/H+ antiporter NhaC-like C-terminal" evidence="8">
    <location>
        <begin position="160"/>
        <end position="483"/>
    </location>
</feature>